<evidence type="ECO:0000256" key="9">
    <source>
        <dbReference type="ARBA" id="ARBA00022842"/>
    </source>
</evidence>
<keyword evidence="9" id="KW-0460">Magnesium</keyword>
<gene>
    <name evidence="11" type="ORF">PPENT_87.1.T1430083</name>
</gene>
<dbReference type="GO" id="GO:0000287">
    <property type="term" value="F:magnesium ion binding"/>
    <property type="evidence" value="ECO:0007669"/>
    <property type="project" value="InterPro"/>
</dbReference>
<dbReference type="GO" id="GO:0005524">
    <property type="term" value="F:ATP binding"/>
    <property type="evidence" value="ECO:0007669"/>
    <property type="project" value="UniProtKB-KW"/>
</dbReference>
<evidence type="ECO:0000256" key="7">
    <source>
        <dbReference type="ARBA" id="ARBA00022777"/>
    </source>
</evidence>
<dbReference type="GO" id="GO:0005737">
    <property type="term" value="C:cytoplasm"/>
    <property type="evidence" value="ECO:0007669"/>
    <property type="project" value="TreeGrafter"/>
</dbReference>
<evidence type="ECO:0000256" key="6">
    <source>
        <dbReference type="ARBA" id="ARBA00022741"/>
    </source>
</evidence>
<evidence type="ECO:0000256" key="4">
    <source>
        <dbReference type="ARBA" id="ARBA00022679"/>
    </source>
</evidence>
<dbReference type="GO" id="GO:0047325">
    <property type="term" value="F:inositol-3,4,5,6-tetrakisphosphate 1-kinase activity"/>
    <property type="evidence" value="ECO:0007669"/>
    <property type="project" value="InterPro"/>
</dbReference>
<evidence type="ECO:0000313" key="11">
    <source>
        <dbReference type="EMBL" id="CAD8206206.1"/>
    </source>
</evidence>
<dbReference type="InterPro" id="IPR040464">
    <property type="entry name" value="InsP(3)kin_ATP-grasp"/>
</dbReference>
<feature type="domain" description="Inositol 1,3,4-trisphosphate 5/6-kinase ATP-grasp" evidence="10">
    <location>
        <begin position="603"/>
        <end position="798"/>
    </location>
</feature>
<keyword evidence="7" id="KW-0418">Kinase</keyword>
<dbReference type="GO" id="GO:0052726">
    <property type="term" value="F:inositol-1,3,4-trisphosphate 5-kinase activity"/>
    <property type="evidence" value="ECO:0007669"/>
    <property type="project" value="InterPro"/>
</dbReference>
<name>A0A8S1XXS9_9CILI</name>
<keyword evidence="8" id="KW-0067">ATP-binding</keyword>
<evidence type="ECO:0000256" key="8">
    <source>
        <dbReference type="ARBA" id="ARBA00022840"/>
    </source>
</evidence>
<evidence type="ECO:0000256" key="1">
    <source>
        <dbReference type="ARBA" id="ARBA00001946"/>
    </source>
</evidence>
<reference evidence="11" key="1">
    <citation type="submission" date="2021-01" db="EMBL/GenBank/DDBJ databases">
        <authorList>
            <consortium name="Genoscope - CEA"/>
            <person name="William W."/>
        </authorList>
    </citation>
    <scope>NUCLEOTIDE SEQUENCE</scope>
</reference>
<comment type="similarity">
    <text evidence="2">Belongs to the ITPK1 family.</text>
</comment>
<protein>
    <recommendedName>
        <fullName evidence="3">inositol-1,3,4-trisphosphate 5/6-kinase</fullName>
        <ecNumber evidence="3">2.7.1.159</ecNumber>
    </recommendedName>
</protein>
<dbReference type="GO" id="GO:0052725">
    <property type="term" value="F:inositol-1,3,4-trisphosphate 6-kinase activity"/>
    <property type="evidence" value="ECO:0007669"/>
    <property type="project" value="InterPro"/>
</dbReference>
<keyword evidence="4" id="KW-0808">Transferase</keyword>
<dbReference type="GO" id="GO:0032957">
    <property type="term" value="P:inositol trisphosphate metabolic process"/>
    <property type="evidence" value="ECO:0007669"/>
    <property type="project" value="InterPro"/>
</dbReference>
<evidence type="ECO:0000313" key="12">
    <source>
        <dbReference type="Proteomes" id="UP000689195"/>
    </source>
</evidence>
<keyword evidence="12" id="KW-1185">Reference proteome</keyword>
<comment type="caution">
    <text evidence="11">The sequence shown here is derived from an EMBL/GenBank/DDBJ whole genome shotgun (WGS) entry which is preliminary data.</text>
</comment>
<evidence type="ECO:0000259" key="10">
    <source>
        <dbReference type="Pfam" id="PF05770"/>
    </source>
</evidence>
<comment type="cofactor">
    <cofactor evidence="1">
        <name>Mg(2+)</name>
        <dbReference type="ChEBI" id="CHEBI:18420"/>
    </cofactor>
</comment>
<proteinExistence type="inferred from homology"/>
<dbReference type="PANTHER" id="PTHR14217">
    <property type="entry name" value="INOSITOL-TETRAKISPHOSPHATE 1-KINASE"/>
    <property type="match status" value="1"/>
</dbReference>
<dbReference type="EC" id="2.7.1.159" evidence="3"/>
<keyword evidence="5" id="KW-0479">Metal-binding</keyword>
<dbReference type="OrthoDB" id="25308at2759"/>
<keyword evidence="6" id="KW-0547">Nucleotide-binding</keyword>
<dbReference type="EMBL" id="CAJJDO010000143">
    <property type="protein sequence ID" value="CAD8206206.1"/>
    <property type="molecule type" value="Genomic_DNA"/>
</dbReference>
<dbReference type="AlphaFoldDB" id="A0A8S1XXS9"/>
<evidence type="ECO:0000256" key="5">
    <source>
        <dbReference type="ARBA" id="ARBA00022723"/>
    </source>
</evidence>
<evidence type="ECO:0000256" key="3">
    <source>
        <dbReference type="ARBA" id="ARBA00012017"/>
    </source>
</evidence>
<dbReference type="InterPro" id="IPR008656">
    <property type="entry name" value="Inositol_tetrakis-P_1-kinase"/>
</dbReference>
<feature type="domain" description="Inositol 1,3,4-trisphosphate 5/6-kinase ATP-grasp" evidence="10">
    <location>
        <begin position="277"/>
        <end position="472"/>
    </location>
</feature>
<dbReference type="PANTHER" id="PTHR14217:SF1">
    <property type="entry name" value="INOSITOL-TETRAKISPHOSPHATE 1-KINASE"/>
    <property type="match status" value="1"/>
</dbReference>
<accession>A0A8S1XXS9</accession>
<dbReference type="Pfam" id="PF05770">
    <property type="entry name" value="Ins134_P3_kin"/>
    <property type="match status" value="2"/>
</dbReference>
<organism evidence="11 12">
    <name type="scientific">Paramecium pentaurelia</name>
    <dbReference type="NCBI Taxonomy" id="43138"/>
    <lineage>
        <taxon>Eukaryota</taxon>
        <taxon>Sar</taxon>
        <taxon>Alveolata</taxon>
        <taxon>Ciliophora</taxon>
        <taxon>Intramacronucleata</taxon>
        <taxon>Oligohymenophorea</taxon>
        <taxon>Peniculida</taxon>
        <taxon>Parameciidae</taxon>
        <taxon>Paramecium</taxon>
    </lineage>
</organism>
<evidence type="ECO:0000256" key="2">
    <source>
        <dbReference type="ARBA" id="ARBA00009601"/>
    </source>
</evidence>
<dbReference type="Proteomes" id="UP000689195">
    <property type="component" value="Unassembled WGS sequence"/>
</dbReference>
<sequence length="808" mass="96216">MQQNHKPLLIIDSRYTLYDMRQKKVYKYNTVLQKSFLLLQTHFQIQVIFCHTKPNTNDFFYNEFQRNFQGIDSKKLSIQELKEISFQNLELIVITHNYEQFTLNQNYQLYYFSSISQQLDKKRELELKYYQQNPKPKFHISHILQVMSYFSKSENPFCVGYYFYPKKFNELIQFQTLISNNHFTYLPIDFRFVNKYIEIDLLFHKIMDIYKNKEINMKQNEVQLFQQNYDKFIQENAQLPVIDSIECLQTLIQRDELNTKLESILASPEFQNVVKEHHIKIMTPRQIVFNNIDQVQDLSNLEYPLIVKTKQGALTANCHIMAIVVNEKGLKELFKQQQFKGELILQQIINHNSIIYKIYQLGSKVIVQKRKSIPNIEINNFKFEEGFYVFDTQKDLFKNVSECLKQVDEGIHECSNEAQLQKQMELLSSIISKEFKLHLFGFDIIGMNQEFYIIDINHFPGYKNVENAIELFEQLFIQSENPFCVGYYFYPKKFNELIQFQTLISNNHFTYLPIDFRFVNKYIEIDLLFHKIMDIYKNKEINMKQNEVQLFQQNYDKFIQENAQLPVIDSIECLQTLIQRDELNTKLESILASPEFQNVVKEHHIKIMTPRQIVFNNIDQVQDLSNLEYPLIVKTKQGALTANCHIMAIVVNEKGLKELFKQQQFKGELILQQIINHNSIIYKIYQLGSKVIVQKRKSIPNIEINNFKFEEGFYVFDTQKDLFKNVSECLKQVDEGIHECSNEAQLQKQMELLSSIISKEFKLHLFGFDIIGMNQEFYIIDINHFPGYKNVENAIELFEQLFIQVSKK</sequence>